<name>A0A0M3ITD6_ASCLU</name>
<feature type="compositionally biased region" description="Basic and acidic residues" evidence="1">
    <location>
        <begin position="1"/>
        <end position="18"/>
    </location>
</feature>
<dbReference type="WBParaSite" id="ALUE_0002201401-mRNA-1">
    <property type="protein sequence ID" value="ALUE_0002201401-mRNA-1"/>
    <property type="gene ID" value="ALUE_0002201401"/>
</dbReference>
<dbReference type="AlphaFoldDB" id="A0A0M3ITD6"/>
<sequence length="63" mass="7623">MINRQRVEKLSEELEQQRSRRHGYVQRRSNFRPSASPALQKNFDRFDGLLNDFGRFFSLLYSE</sequence>
<feature type="region of interest" description="Disordered" evidence="1">
    <location>
        <begin position="1"/>
        <end position="25"/>
    </location>
</feature>
<protein>
    <submittedName>
        <fullName evidence="3">DAD domain-containing protein</fullName>
    </submittedName>
</protein>
<evidence type="ECO:0000313" key="2">
    <source>
        <dbReference type="Proteomes" id="UP000036681"/>
    </source>
</evidence>
<organism evidence="2 3">
    <name type="scientific">Ascaris lumbricoides</name>
    <name type="common">Giant roundworm</name>
    <dbReference type="NCBI Taxonomy" id="6252"/>
    <lineage>
        <taxon>Eukaryota</taxon>
        <taxon>Metazoa</taxon>
        <taxon>Ecdysozoa</taxon>
        <taxon>Nematoda</taxon>
        <taxon>Chromadorea</taxon>
        <taxon>Rhabditida</taxon>
        <taxon>Spirurina</taxon>
        <taxon>Ascaridomorpha</taxon>
        <taxon>Ascaridoidea</taxon>
        <taxon>Ascarididae</taxon>
        <taxon>Ascaris</taxon>
    </lineage>
</organism>
<keyword evidence="2" id="KW-1185">Reference proteome</keyword>
<proteinExistence type="predicted"/>
<evidence type="ECO:0000313" key="3">
    <source>
        <dbReference type="WBParaSite" id="ALUE_0002201401-mRNA-1"/>
    </source>
</evidence>
<accession>A0A0M3ITD6</accession>
<evidence type="ECO:0000256" key="1">
    <source>
        <dbReference type="SAM" id="MobiDB-lite"/>
    </source>
</evidence>
<dbReference type="Proteomes" id="UP000036681">
    <property type="component" value="Unplaced"/>
</dbReference>
<reference evidence="3" key="1">
    <citation type="submission" date="2017-02" db="UniProtKB">
        <authorList>
            <consortium name="WormBaseParasite"/>
        </authorList>
    </citation>
    <scope>IDENTIFICATION</scope>
</reference>